<accession>A0A1H6FJW9</accession>
<protein>
    <submittedName>
        <fullName evidence="2">Uncharacterized protein</fullName>
    </submittedName>
</protein>
<gene>
    <name evidence="2" type="ORF">SAMN02745716_0311</name>
</gene>
<feature type="compositionally biased region" description="Low complexity" evidence="1">
    <location>
        <begin position="53"/>
        <end position="65"/>
    </location>
</feature>
<dbReference type="EMBL" id="FNWJ01000001">
    <property type="protein sequence ID" value="SEH10458.1"/>
    <property type="molecule type" value="Genomic_DNA"/>
</dbReference>
<reference evidence="3" key="1">
    <citation type="submission" date="2016-10" db="EMBL/GenBank/DDBJ databases">
        <authorList>
            <person name="Varghese N."/>
            <person name="Submissions S."/>
        </authorList>
    </citation>
    <scope>NUCLEOTIDE SEQUENCE [LARGE SCALE GENOMIC DNA]</scope>
    <source>
        <strain evidence="3">ATCC 35263</strain>
    </source>
</reference>
<dbReference type="AlphaFoldDB" id="A0A1H6FJW9"/>
<evidence type="ECO:0000313" key="2">
    <source>
        <dbReference type="EMBL" id="SEH10458.1"/>
    </source>
</evidence>
<keyword evidence="3" id="KW-1185">Reference proteome</keyword>
<dbReference type="STRING" id="29539.SAMN02745716_0311"/>
<sequence length="147" mass="15456">MDRSVAVAPLGPASPALRAGLRPVADATGLPDGPSLRSGSGPATTARIAAMPTTHTTRSTANTASAERRTGQRVQLATYSTDTGEPRVLIGQRVDGIVRVTDEPAHGDGRRYLVEPQLESKAALDALVADYLAKAKRVGYPPMHGWF</sequence>
<dbReference type="Proteomes" id="UP000222056">
    <property type="component" value="Unassembled WGS sequence"/>
</dbReference>
<evidence type="ECO:0000256" key="1">
    <source>
        <dbReference type="SAM" id="MobiDB-lite"/>
    </source>
</evidence>
<organism evidence="2 3">
    <name type="scientific">Thermoleophilum album</name>
    <dbReference type="NCBI Taxonomy" id="29539"/>
    <lineage>
        <taxon>Bacteria</taxon>
        <taxon>Bacillati</taxon>
        <taxon>Actinomycetota</taxon>
        <taxon>Thermoleophilia</taxon>
        <taxon>Thermoleophilales</taxon>
        <taxon>Thermoleophilaceae</taxon>
        <taxon>Thermoleophilum</taxon>
    </lineage>
</organism>
<feature type="region of interest" description="Disordered" evidence="1">
    <location>
        <begin position="24"/>
        <end position="71"/>
    </location>
</feature>
<proteinExistence type="predicted"/>
<evidence type="ECO:0000313" key="3">
    <source>
        <dbReference type="Proteomes" id="UP000222056"/>
    </source>
</evidence>
<name>A0A1H6FJW9_THEAL</name>